<dbReference type="Pfam" id="PF02416">
    <property type="entry name" value="TatA_B_E"/>
    <property type="match status" value="1"/>
</dbReference>
<proteinExistence type="predicted"/>
<evidence type="ECO:0000313" key="10">
    <source>
        <dbReference type="Proteomes" id="UP001165580"/>
    </source>
</evidence>
<evidence type="ECO:0000256" key="5">
    <source>
        <dbReference type="ARBA" id="ARBA00022989"/>
    </source>
</evidence>
<keyword evidence="4" id="KW-0653">Protein transport</keyword>
<keyword evidence="6" id="KW-0811">Translocation</keyword>
<sequence>MFGLTLEKLLLIAVLAAFLLGPERLPLYAEKLASFVRTIRGLTETAKARVTEELGPDFDADEWRRLDPRQYDPRRIVRDALTDAPADAPAPLTPPAPTGPGPGARPRPVAPGGWQEALLTRVNRPAPVATLDAPTEAAQTQ</sequence>
<dbReference type="PRINTS" id="PR01506">
    <property type="entry name" value="TATBPROTEIN"/>
</dbReference>
<reference evidence="9" key="1">
    <citation type="submission" date="2022-08" db="EMBL/GenBank/DDBJ databases">
        <authorList>
            <person name="Deng Y."/>
            <person name="Han X.-F."/>
            <person name="Zhang Y.-Q."/>
        </authorList>
    </citation>
    <scope>NUCLEOTIDE SEQUENCE</scope>
    <source>
        <strain evidence="9">CPCC 205716</strain>
    </source>
</reference>
<feature type="region of interest" description="Disordered" evidence="8">
    <location>
        <begin position="122"/>
        <end position="141"/>
    </location>
</feature>
<evidence type="ECO:0000256" key="4">
    <source>
        <dbReference type="ARBA" id="ARBA00022927"/>
    </source>
</evidence>
<organism evidence="9 10">
    <name type="scientific">Herbiconiux gentiana</name>
    <dbReference type="NCBI Taxonomy" id="2970912"/>
    <lineage>
        <taxon>Bacteria</taxon>
        <taxon>Bacillati</taxon>
        <taxon>Actinomycetota</taxon>
        <taxon>Actinomycetes</taxon>
        <taxon>Micrococcales</taxon>
        <taxon>Microbacteriaceae</taxon>
        <taxon>Herbiconiux</taxon>
    </lineage>
</organism>
<protein>
    <submittedName>
        <fullName evidence="9">Sec-independent protein translocase TatB</fullName>
    </submittedName>
</protein>
<keyword evidence="7" id="KW-0472">Membrane</keyword>
<dbReference type="EMBL" id="JANTEZ010000001">
    <property type="protein sequence ID" value="MCS5713555.1"/>
    <property type="molecule type" value="Genomic_DNA"/>
</dbReference>
<keyword evidence="2" id="KW-0813">Transport</keyword>
<evidence type="ECO:0000313" key="9">
    <source>
        <dbReference type="EMBL" id="MCS5713555.1"/>
    </source>
</evidence>
<comment type="subcellular location">
    <subcellularLocation>
        <location evidence="1">Membrane</location>
        <topology evidence="1">Single-pass membrane protein</topology>
    </subcellularLocation>
</comment>
<dbReference type="Gene3D" id="1.20.5.3310">
    <property type="match status" value="1"/>
</dbReference>
<dbReference type="RefSeq" id="WP_259485085.1">
    <property type="nucleotide sequence ID" value="NZ_JANTEZ010000001.1"/>
</dbReference>
<feature type="compositionally biased region" description="Pro residues" evidence="8">
    <location>
        <begin position="91"/>
        <end position="109"/>
    </location>
</feature>
<name>A0ABT2GBK4_9MICO</name>
<evidence type="ECO:0000256" key="2">
    <source>
        <dbReference type="ARBA" id="ARBA00022448"/>
    </source>
</evidence>
<evidence type="ECO:0000256" key="7">
    <source>
        <dbReference type="ARBA" id="ARBA00023136"/>
    </source>
</evidence>
<accession>A0ABT2GBK4</accession>
<dbReference type="InterPro" id="IPR003369">
    <property type="entry name" value="TatA/B/E"/>
</dbReference>
<gene>
    <name evidence="9" type="ORF">NVV95_03185</name>
</gene>
<dbReference type="Proteomes" id="UP001165580">
    <property type="component" value="Unassembled WGS sequence"/>
</dbReference>
<feature type="region of interest" description="Disordered" evidence="8">
    <location>
        <begin position="78"/>
        <end position="116"/>
    </location>
</feature>
<keyword evidence="3" id="KW-0812">Transmembrane</keyword>
<keyword evidence="10" id="KW-1185">Reference proteome</keyword>
<evidence type="ECO:0000256" key="8">
    <source>
        <dbReference type="SAM" id="MobiDB-lite"/>
    </source>
</evidence>
<comment type="caution">
    <text evidence="9">The sequence shown here is derived from an EMBL/GenBank/DDBJ whole genome shotgun (WGS) entry which is preliminary data.</text>
</comment>
<evidence type="ECO:0000256" key="6">
    <source>
        <dbReference type="ARBA" id="ARBA00023010"/>
    </source>
</evidence>
<keyword evidence="5" id="KW-1133">Transmembrane helix</keyword>
<evidence type="ECO:0000256" key="1">
    <source>
        <dbReference type="ARBA" id="ARBA00004167"/>
    </source>
</evidence>
<evidence type="ECO:0000256" key="3">
    <source>
        <dbReference type="ARBA" id="ARBA00022692"/>
    </source>
</evidence>